<gene>
    <name evidence="9" type="primary">LOC102807311</name>
</gene>
<evidence type="ECO:0000256" key="7">
    <source>
        <dbReference type="RuleBase" id="RU363053"/>
    </source>
</evidence>
<organism evidence="8 9">
    <name type="scientific">Saccoglossus kowalevskii</name>
    <name type="common">Acorn worm</name>
    <dbReference type="NCBI Taxonomy" id="10224"/>
    <lineage>
        <taxon>Eukaryota</taxon>
        <taxon>Metazoa</taxon>
        <taxon>Hemichordata</taxon>
        <taxon>Enteropneusta</taxon>
        <taxon>Harrimaniidae</taxon>
        <taxon>Saccoglossus</taxon>
    </lineage>
</organism>
<sequence>MAVRLWKSYIDFVAKYPLKSQAYSSGVLFFIGDVVAQQVVERKGSNHNPYRTVRQTVFGLVIAGPALRGWYVLLDKIYKTSRPQTAALKKMVTDQIIMAPLFIFTFFTVMGCASGKSLQKIKDKVRQDYFDTVIANYKVWPAFQLINFYFIPLQHRVLFVNTVALFWNTYLAWKTNIDIAPQDKVSPDGQMILD</sequence>
<keyword evidence="8" id="KW-1185">Reference proteome</keyword>
<evidence type="ECO:0000313" key="8">
    <source>
        <dbReference type="Proteomes" id="UP000694865"/>
    </source>
</evidence>
<dbReference type="InterPro" id="IPR007248">
    <property type="entry name" value="Mpv17_PMP22"/>
</dbReference>
<keyword evidence="5 7" id="KW-0472">Membrane</keyword>
<evidence type="ECO:0000256" key="5">
    <source>
        <dbReference type="ARBA" id="ARBA00023136"/>
    </source>
</evidence>
<evidence type="ECO:0000313" key="9">
    <source>
        <dbReference type="RefSeq" id="XP_006814766.1"/>
    </source>
</evidence>
<accession>A0ABM0M425</accession>
<feature type="transmembrane region" description="Helical" evidence="7">
    <location>
        <begin position="52"/>
        <end position="73"/>
    </location>
</feature>
<evidence type="ECO:0000256" key="6">
    <source>
        <dbReference type="ARBA" id="ARBA00049743"/>
    </source>
</evidence>
<dbReference type="RefSeq" id="XP_006814766.1">
    <property type="nucleotide sequence ID" value="XM_006814703.1"/>
</dbReference>
<reference evidence="9" key="1">
    <citation type="submission" date="2025-08" db="UniProtKB">
        <authorList>
            <consortium name="RefSeq"/>
        </authorList>
    </citation>
    <scope>IDENTIFICATION</scope>
    <source>
        <tissue evidence="9">Testes</tissue>
    </source>
</reference>
<dbReference type="GeneID" id="102807311"/>
<comment type="subcellular location">
    <subcellularLocation>
        <location evidence="1">Membrane</location>
        <topology evidence="1">Multi-pass membrane protein</topology>
    </subcellularLocation>
</comment>
<dbReference type="Proteomes" id="UP000694865">
    <property type="component" value="Unplaced"/>
</dbReference>
<protein>
    <recommendedName>
        <fullName evidence="6">Mitochondrial inner membrane protein Mpv17</fullName>
    </recommendedName>
</protein>
<keyword evidence="3 7" id="KW-0812">Transmembrane</keyword>
<dbReference type="PANTHER" id="PTHR11266">
    <property type="entry name" value="PEROXISOMAL MEMBRANE PROTEIN 2, PXMP2 MPV17"/>
    <property type="match status" value="1"/>
</dbReference>
<dbReference type="PANTHER" id="PTHR11266:SF17">
    <property type="entry name" value="PROTEIN MPV17"/>
    <property type="match status" value="1"/>
</dbReference>
<name>A0ABM0M425_SACKO</name>
<feature type="transmembrane region" description="Helical" evidence="7">
    <location>
        <begin position="96"/>
        <end position="114"/>
    </location>
</feature>
<proteinExistence type="inferred from homology"/>
<comment type="similarity">
    <text evidence="2 7">Belongs to the peroxisomal membrane protein PXMP2/4 family.</text>
</comment>
<dbReference type="Pfam" id="PF04117">
    <property type="entry name" value="Mpv17_PMP22"/>
    <property type="match status" value="1"/>
</dbReference>
<evidence type="ECO:0000256" key="4">
    <source>
        <dbReference type="ARBA" id="ARBA00022989"/>
    </source>
</evidence>
<evidence type="ECO:0000256" key="3">
    <source>
        <dbReference type="ARBA" id="ARBA00022692"/>
    </source>
</evidence>
<keyword evidence="4 7" id="KW-1133">Transmembrane helix</keyword>
<evidence type="ECO:0000256" key="2">
    <source>
        <dbReference type="ARBA" id="ARBA00006824"/>
    </source>
</evidence>
<evidence type="ECO:0000256" key="1">
    <source>
        <dbReference type="ARBA" id="ARBA00004141"/>
    </source>
</evidence>